<dbReference type="Proteomes" id="UP001148614">
    <property type="component" value="Unassembled WGS sequence"/>
</dbReference>
<name>A0A9W8TLG8_9PEZI</name>
<dbReference type="EMBL" id="JANPWZ010001360">
    <property type="protein sequence ID" value="KAJ3566409.1"/>
    <property type="molecule type" value="Genomic_DNA"/>
</dbReference>
<protein>
    <submittedName>
        <fullName evidence="2">Uncharacterized protein</fullName>
    </submittedName>
</protein>
<evidence type="ECO:0000256" key="1">
    <source>
        <dbReference type="SAM" id="MobiDB-lite"/>
    </source>
</evidence>
<evidence type="ECO:0000313" key="2">
    <source>
        <dbReference type="EMBL" id="KAJ3566409.1"/>
    </source>
</evidence>
<keyword evidence="3" id="KW-1185">Reference proteome</keyword>
<feature type="region of interest" description="Disordered" evidence="1">
    <location>
        <begin position="1"/>
        <end position="24"/>
    </location>
</feature>
<proteinExistence type="predicted"/>
<accession>A0A9W8TLG8</accession>
<evidence type="ECO:0000313" key="3">
    <source>
        <dbReference type="Proteomes" id="UP001148614"/>
    </source>
</evidence>
<gene>
    <name evidence="2" type="ORF">NPX13_g7140</name>
</gene>
<comment type="caution">
    <text evidence="2">The sequence shown here is derived from an EMBL/GenBank/DDBJ whole genome shotgun (WGS) entry which is preliminary data.</text>
</comment>
<dbReference type="AlphaFoldDB" id="A0A9W8TLG8"/>
<feature type="region of interest" description="Disordered" evidence="1">
    <location>
        <begin position="33"/>
        <end position="52"/>
    </location>
</feature>
<reference evidence="2" key="1">
    <citation type="submission" date="2022-07" db="EMBL/GenBank/DDBJ databases">
        <title>Genome Sequence of Xylaria arbuscula.</title>
        <authorList>
            <person name="Buettner E."/>
        </authorList>
    </citation>
    <scope>NUCLEOTIDE SEQUENCE</scope>
    <source>
        <strain evidence="2">VT107</strain>
    </source>
</reference>
<feature type="compositionally biased region" description="Polar residues" evidence="1">
    <location>
        <begin position="33"/>
        <end position="45"/>
    </location>
</feature>
<sequence length="84" mass="9390">MQFLQRREGFQISPYHENPVDFDKYDDEINNAETTDKSNASSGCQSKGRGKCEVSTKKTKIPSKVPSRPLTTGCAADFEIFGKK</sequence>
<organism evidence="2 3">
    <name type="scientific">Xylaria arbuscula</name>
    <dbReference type="NCBI Taxonomy" id="114810"/>
    <lineage>
        <taxon>Eukaryota</taxon>
        <taxon>Fungi</taxon>
        <taxon>Dikarya</taxon>
        <taxon>Ascomycota</taxon>
        <taxon>Pezizomycotina</taxon>
        <taxon>Sordariomycetes</taxon>
        <taxon>Xylariomycetidae</taxon>
        <taxon>Xylariales</taxon>
        <taxon>Xylariaceae</taxon>
        <taxon>Xylaria</taxon>
    </lineage>
</organism>